<proteinExistence type="predicted"/>
<evidence type="ECO:0000256" key="1">
    <source>
        <dbReference type="SAM" id="MobiDB-lite"/>
    </source>
</evidence>
<accession>A0A5B7FS72</accession>
<comment type="caution">
    <text evidence="2">The sequence shown here is derived from an EMBL/GenBank/DDBJ whole genome shotgun (WGS) entry which is preliminary data.</text>
</comment>
<dbReference type="AlphaFoldDB" id="A0A5B7FS72"/>
<evidence type="ECO:0000313" key="2">
    <source>
        <dbReference type="EMBL" id="MPC50261.1"/>
    </source>
</evidence>
<feature type="region of interest" description="Disordered" evidence="1">
    <location>
        <begin position="65"/>
        <end position="86"/>
    </location>
</feature>
<protein>
    <submittedName>
        <fullName evidence="2">Uncharacterized protein</fullName>
    </submittedName>
</protein>
<reference evidence="2 3" key="1">
    <citation type="submission" date="2019-05" db="EMBL/GenBank/DDBJ databases">
        <title>Another draft genome of Portunus trituberculatus and its Hox gene families provides insights of decapod evolution.</title>
        <authorList>
            <person name="Jeong J.-H."/>
            <person name="Song I."/>
            <person name="Kim S."/>
            <person name="Choi T."/>
            <person name="Kim D."/>
            <person name="Ryu S."/>
            <person name="Kim W."/>
        </authorList>
    </citation>
    <scope>NUCLEOTIDE SEQUENCE [LARGE SCALE GENOMIC DNA]</scope>
    <source>
        <tissue evidence="2">Muscle</tissue>
    </source>
</reference>
<name>A0A5B7FS72_PORTR</name>
<keyword evidence="3" id="KW-1185">Reference proteome</keyword>
<evidence type="ECO:0000313" key="3">
    <source>
        <dbReference type="Proteomes" id="UP000324222"/>
    </source>
</evidence>
<gene>
    <name evidence="2" type="ORF">E2C01_044084</name>
</gene>
<dbReference type="Proteomes" id="UP000324222">
    <property type="component" value="Unassembled WGS sequence"/>
</dbReference>
<dbReference type="EMBL" id="VSRR010009388">
    <property type="protein sequence ID" value="MPC50261.1"/>
    <property type="molecule type" value="Genomic_DNA"/>
</dbReference>
<organism evidence="2 3">
    <name type="scientific">Portunus trituberculatus</name>
    <name type="common">Swimming crab</name>
    <name type="synonym">Neptunus trituberculatus</name>
    <dbReference type="NCBI Taxonomy" id="210409"/>
    <lineage>
        <taxon>Eukaryota</taxon>
        <taxon>Metazoa</taxon>
        <taxon>Ecdysozoa</taxon>
        <taxon>Arthropoda</taxon>
        <taxon>Crustacea</taxon>
        <taxon>Multicrustacea</taxon>
        <taxon>Malacostraca</taxon>
        <taxon>Eumalacostraca</taxon>
        <taxon>Eucarida</taxon>
        <taxon>Decapoda</taxon>
        <taxon>Pleocyemata</taxon>
        <taxon>Brachyura</taxon>
        <taxon>Eubrachyura</taxon>
        <taxon>Portunoidea</taxon>
        <taxon>Portunidae</taxon>
        <taxon>Portuninae</taxon>
        <taxon>Portunus</taxon>
    </lineage>
</organism>
<sequence>MEMSLHTPERNMPYLLHTCQTKWPAASHPQPRPLPLQSSGLSSFSASLPPLQCLPPPTRCPSFRTLTPLPKWPAEEDGPEPHTQVA</sequence>